<gene>
    <name evidence="3" type="ORF">OSB1V03_LOCUS15512</name>
</gene>
<dbReference type="SUPFAM" id="SSF54909">
    <property type="entry name" value="Dimeric alpha+beta barrel"/>
    <property type="match status" value="2"/>
</dbReference>
<feature type="domain" description="NIPSNAP" evidence="2">
    <location>
        <begin position="51"/>
        <end position="147"/>
    </location>
</feature>
<dbReference type="InterPro" id="IPR051557">
    <property type="entry name" value="NipSnap_domain"/>
</dbReference>
<dbReference type="Pfam" id="PF07978">
    <property type="entry name" value="NIPSNAP"/>
    <property type="match status" value="2"/>
</dbReference>
<keyword evidence="4" id="KW-1185">Reference proteome</keyword>
<name>A0A7R9L6Y2_9ACAR</name>
<proteinExistence type="inferred from homology"/>
<evidence type="ECO:0000256" key="1">
    <source>
        <dbReference type="ARBA" id="ARBA00005291"/>
    </source>
</evidence>
<protein>
    <recommendedName>
        <fullName evidence="2">NIPSNAP domain-containing protein</fullName>
    </recommendedName>
</protein>
<dbReference type="EMBL" id="OC870628">
    <property type="protein sequence ID" value="CAD7635120.1"/>
    <property type="molecule type" value="Genomic_DNA"/>
</dbReference>
<dbReference type="InterPro" id="IPR012577">
    <property type="entry name" value="NIPSNAP"/>
</dbReference>
<evidence type="ECO:0000259" key="2">
    <source>
        <dbReference type="Pfam" id="PF07978"/>
    </source>
</evidence>
<reference evidence="3" key="1">
    <citation type="submission" date="2020-11" db="EMBL/GenBank/DDBJ databases">
        <authorList>
            <person name="Tran Van P."/>
        </authorList>
    </citation>
    <scope>NUCLEOTIDE SEQUENCE</scope>
</reference>
<dbReference type="GO" id="GO:0000423">
    <property type="term" value="P:mitophagy"/>
    <property type="evidence" value="ECO:0007669"/>
    <property type="project" value="UniProtKB-ARBA"/>
</dbReference>
<dbReference type="InterPro" id="IPR011008">
    <property type="entry name" value="Dimeric_a/b-barrel"/>
</dbReference>
<dbReference type="OrthoDB" id="10262843at2759"/>
<dbReference type="Gene3D" id="3.30.70.100">
    <property type="match status" value="2"/>
</dbReference>
<evidence type="ECO:0000313" key="3">
    <source>
        <dbReference type="EMBL" id="CAD7635120.1"/>
    </source>
</evidence>
<organism evidence="3">
    <name type="scientific">Medioppia subpectinata</name>
    <dbReference type="NCBI Taxonomy" id="1979941"/>
    <lineage>
        <taxon>Eukaryota</taxon>
        <taxon>Metazoa</taxon>
        <taxon>Ecdysozoa</taxon>
        <taxon>Arthropoda</taxon>
        <taxon>Chelicerata</taxon>
        <taxon>Arachnida</taxon>
        <taxon>Acari</taxon>
        <taxon>Acariformes</taxon>
        <taxon>Sarcoptiformes</taxon>
        <taxon>Oribatida</taxon>
        <taxon>Brachypylina</taxon>
        <taxon>Oppioidea</taxon>
        <taxon>Oppiidae</taxon>
        <taxon>Medioppia</taxon>
    </lineage>
</organism>
<feature type="domain" description="NIPSNAP" evidence="2">
    <location>
        <begin position="160"/>
        <end position="208"/>
    </location>
</feature>
<sequence length="208" mass="24493">MQRGLHWSEPRLESEGWLSKLLMVRKIDPGRESHSRLLSDTEIVYEMQNLLRTHDVKPKSSELYLNNYEKWTNELQSKNSNAELVGSWKVEIGDQDQHIHVWRYKGWRLASEVGNFVRKDSGLLALNKEIVPHLRSRDNQFMLSFSFWGHPTPQTNDSMYEMRSYVLKPGTMIEWGNNWARGVTYRKDDAVAGFFSQIGQLYVVHHIW</sequence>
<dbReference type="PANTHER" id="PTHR21017">
    <property type="entry name" value="NIPSNAP-RELATED"/>
    <property type="match status" value="1"/>
</dbReference>
<evidence type="ECO:0000313" key="4">
    <source>
        <dbReference type="Proteomes" id="UP000759131"/>
    </source>
</evidence>
<dbReference type="AlphaFoldDB" id="A0A7R9L6Y2"/>
<feature type="non-terminal residue" evidence="3">
    <location>
        <position position="208"/>
    </location>
</feature>
<dbReference type="Proteomes" id="UP000759131">
    <property type="component" value="Unassembled WGS sequence"/>
</dbReference>
<dbReference type="EMBL" id="CAJPIZ010016053">
    <property type="protein sequence ID" value="CAG2115550.1"/>
    <property type="molecule type" value="Genomic_DNA"/>
</dbReference>
<accession>A0A7R9L6Y2</accession>
<dbReference type="PANTHER" id="PTHR21017:SF17">
    <property type="entry name" value="PROTEIN NIPSNAP"/>
    <property type="match status" value="1"/>
</dbReference>
<dbReference type="GO" id="GO:0005739">
    <property type="term" value="C:mitochondrion"/>
    <property type="evidence" value="ECO:0007669"/>
    <property type="project" value="TreeGrafter"/>
</dbReference>
<comment type="similarity">
    <text evidence="1">Belongs to the NipSnap family.</text>
</comment>